<comment type="caution">
    <text evidence="3">The sequence shown here is derived from an EMBL/GenBank/DDBJ whole genome shotgun (WGS) entry which is preliminary data.</text>
</comment>
<sequence length="578" mass="60302">MPGGASGAGGRPGLGRPWRWRRRDDAAHASVLDLTDVDEVTMTLLAPPPRYQGLRRRVVDQFTLVSANRCRLARSVNWGPLDEVLTEVVPATGAGRVDTSGRLPAEVSVLVPVSTLSKRALVAFDLVGPGGTDAHLMPYGTSVAVQGNLVARLADAAGVPLEMPARRVVDAISRFRPGRLSGNYPGLLPPAGRPVRPDALAAYLALEADLDVPRPRLARWGELVADTERVLATALAEPFDALSSAETLLLAVGELWRDPDVPDGLDPDAIEGYLGAFVTWVDALVLAGPPAEPVLTTVAEYGRRWEALAAITVDPYRPFLIKSSEELRTVLVRGRAVPGGPGPGGPGQGGPGQGGGAGGSGVARWSARWRAALRPAALIDVESAGTGSYHVSIGTDDTSIELDTPVMVDQFGDPVGHTYIEDLQRNREVFAFYTTDARRPPRSRLVVRLSVSADVSRVTAAVGLLMLLTVVVSVLPIDLAPDAVAVITLPSSFAATLLLTRERSSLAAWVLGPAKTALLMLLVALAVLAGARAAGWRAPAETGSPSGVRAGALTAPAEVSAGPLGAPLASSGPRMESG</sequence>
<keyword evidence="2" id="KW-0472">Membrane</keyword>
<name>A0ABT0JXK5_9ACTN</name>
<dbReference type="Proteomes" id="UP001201873">
    <property type="component" value="Unassembled WGS sequence"/>
</dbReference>
<dbReference type="RefSeq" id="WP_248824528.1">
    <property type="nucleotide sequence ID" value="NZ_JALKFT010000008.1"/>
</dbReference>
<evidence type="ECO:0000256" key="2">
    <source>
        <dbReference type="SAM" id="Phobius"/>
    </source>
</evidence>
<evidence type="ECO:0000313" key="4">
    <source>
        <dbReference type="Proteomes" id="UP001201873"/>
    </source>
</evidence>
<feature type="transmembrane region" description="Helical" evidence="2">
    <location>
        <begin position="506"/>
        <end position="529"/>
    </location>
</feature>
<protein>
    <submittedName>
        <fullName evidence="3">Uncharacterized protein</fullName>
    </submittedName>
</protein>
<proteinExistence type="predicted"/>
<keyword evidence="2" id="KW-1133">Transmembrane helix</keyword>
<keyword evidence="4" id="KW-1185">Reference proteome</keyword>
<dbReference type="EMBL" id="JALKFT010000008">
    <property type="protein sequence ID" value="MCK9876216.1"/>
    <property type="molecule type" value="Genomic_DNA"/>
</dbReference>
<gene>
    <name evidence="3" type="ORF">MXD59_10580</name>
</gene>
<organism evidence="3 4">
    <name type="scientific">Frankia umida</name>
    <dbReference type="NCBI Taxonomy" id="573489"/>
    <lineage>
        <taxon>Bacteria</taxon>
        <taxon>Bacillati</taxon>
        <taxon>Actinomycetota</taxon>
        <taxon>Actinomycetes</taxon>
        <taxon>Frankiales</taxon>
        <taxon>Frankiaceae</taxon>
        <taxon>Frankia</taxon>
    </lineage>
</organism>
<accession>A0ABT0JXK5</accession>
<evidence type="ECO:0000313" key="3">
    <source>
        <dbReference type="EMBL" id="MCK9876216.1"/>
    </source>
</evidence>
<feature type="compositionally biased region" description="Gly residues" evidence="1">
    <location>
        <begin position="345"/>
        <end position="361"/>
    </location>
</feature>
<evidence type="ECO:0000256" key="1">
    <source>
        <dbReference type="SAM" id="MobiDB-lite"/>
    </source>
</evidence>
<keyword evidence="2" id="KW-0812">Transmembrane</keyword>
<feature type="region of interest" description="Disordered" evidence="1">
    <location>
        <begin position="334"/>
        <end position="362"/>
    </location>
</feature>
<reference evidence="3 4" key="1">
    <citation type="submission" date="2022-04" db="EMBL/GenBank/DDBJ databases">
        <title>Genome diversity in the genus Frankia.</title>
        <authorList>
            <person name="Carlos-Shanley C."/>
            <person name="Hahn D."/>
        </authorList>
    </citation>
    <scope>NUCLEOTIDE SEQUENCE [LARGE SCALE GENOMIC DNA]</scope>
    <source>
        <strain evidence="3 4">Ag45/Mut15</strain>
    </source>
</reference>